<dbReference type="PANTHER" id="PTHR23168:SF0">
    <property type="entry name" value="MITOTIC SPINDLE ASSEMBLY CHECKPOINT PROTEIN MAD1"/>
    <property type="match status" value="1"/>
</dbReference>
<comment type="similarity">
    <text evidence="2">Belongs to the MAD1 family.</text>
</comment>
<keyword evidence="5" id="KW-0498">Mitosis</keyword>
<dbReference type="Pfam" id="PF05557">
    <property type="entry name" value="MAD"/>
    <property type="match status" value="1"/>
</dbReference>
<keyword evidence="8" id="KW-0175">Coiled coil</keyword>
<feature type="region of interest" description="Disordered" evidence="9">
    <location>
        <begin position="1"/>
        <end position="25"/>
    </location>
</feature>
<evidence type="ECO:0000256" key="8">
    <source>
        <dbReference type="SAM" id="Coils"/>
    </source>
</evidence>
<keyword evidence="7" id="KW-0131">Cell cycle</keyword>
<dbReference type="GO" id="GO:0051301">
    <property type="term" value="P:cell division"/>
    <property type="evidence" value="ECO:0007669"/>
    <property type="project" value="UniProtKB-KW"/>
</dbReference>
<dbReference type="OrthoDB" id="331602at2759"/>
<evidence type="ECO:0000256" key="7">
    <source>
        <dbReference type="ARBA" id="ARBA00023306"/>
    </source>
</evidence>
<gene>
    <name evidence="10" type="ORF">BB559_001972</name>
</gene>
<dbReference type="AlphaFoldDB" id="A0A2T9YZ71"/>
<feature type="coiled-coil region" evidence="8">
    <location>
        <begin position="281"/>
        <end position="340"/>
    </location>
</feature>
<evidence type="ECO:0000313" key="11">
    <source>
        <dbReference type="Proteomes" id="UP000245699"/>
    </source>
</evidence>
<dbReference type="PANTHER" id="PTHR23168">
    <property type="entry name" value="MITOTIC SPINDLE ASSEMBLY CHECKPOINT PROTEIN MAD1 MITOTIC ARREST DEFICIENT-LIKE PROTEIN 1"/>
    <property type="match status" value="1"/>
</dbReference>
<comment type="caution">
    <text evidence="10">The sequence shown here is derived from an EMBL/GenBank/DDBJ whole genome shotgun (WGS) entry which is preliminary data.</text>
</comment>
<keyword evidence="11" id="KW-1185">Reference proteome</keyword>
<dbReference type="GO" id="GO:0005635">
    <property type="term" value="C:nuclear envelope"/>
    <property type="evidence" value="ECO:0007669"/>
    <property type="project" value="TreeGrafter"/>
</dbReference>
<dbReference type="Gene3D" id="3.30.457.60">
    <property type="match status" value="1"/>
</dbReference>
<proteinExistence type="inferred from homology"/>
<evidence type="ECO:0000256" key="4">
    <source>
        <dbReference type="ARBA" id="ARBA00022618"/>
    </source>
</evidence>
<evidence type="ECO:0000256" key="1">
    <source>
        <dbReference type="ARBA" id="ARBA00004123"/>
    </source>
</evidence>
<evidence type="ECO:0000256" key="6">
    <source>
        <dbReference type="ARBA" id="ARBA00023242"/>
    </source>
</evidence>
<feature type="compositionally biased region" description="Basic and acidic residues" evidence="9">
    <location>
        <begin position="499"/>
        <end position="526"/>
    </location>
</feature>
<sequence>MNENDHNEGRFYKPNENNVPQTINRNNNRIFSNNVRETPLPSIRRNRLARELESARKNEFSQENDRFNHSNLPPSTVIRNRFHDFLNGPAGITSSTSKRKRLFETSYQGQNTPENSEKRFNKKLFENAPTRNTLNSGTESFRRSRVESNVIPSRIYETPLINRAGDKPFDEELDSNGTVLRLSHNSQPRYEVNTPIRNNLSNFGHSDNTKNVDEEPLSTIFGTSSNGNRNSMNVGFDYLKTPIGTRTPESIKGIDSVARPGSAVRKLLDSALKESQRVTEVEMAKQESSRAQFELKKMELELKKIKIEMERTETGYKSKIEQQSKKIDNLEKERDWLFQKEKDNSKMLKEVETEAEKNKSIYDSTINKLNQQLEEESDLRNSQEQETKWNQNRLKNQILNLESKLTKAEKYRSLMEKQLISLIKGSNSGLPLESYQDCGWQDSISLIGEIISQKNKTIIKIEKNSSSLESVYSTSNESSDDNPDTQNGNDYDSNFGGDTDEKTPISETQKENPKHVTGEDHGDNKLSNRGRLNSNARKLKNKIVRLESQVAILERELSKFLSDKAKLKKENENLNRTIKYTTEKLEDIFVLKEKNNELEFKLSHLQKVHEEVATLEAEHKMLLQEREQYNSVFNSGKKADSTENVMPSPYNVARTVAKQRRELMEIGMKLDDIQTEKKSKATAVKEVEFLRSQLNSYDMEESNLMSKNYDSVKSERISNMETLVNTQRNYIDELEQIIDSNIKTNIGNSDENKEIKNINEQIKNSNIVKNLCENNENLQIKLENAMKNIKELEQQKGDLETNLNSLNEKYLEVEKLLAKAEHMIGGGDYNPLTTRILQLADNPSSREFAIRKSDLERLKAENNALLEQLEKIMETAPRKNVTLEADKQSDKNQLLGAASILGDVSIHPDRALEDGNSENHSSALFITISNLKSDNQKLIEKLNDSKKAIKRLKEVWRAKALELREAVYSLLGYRVDFLENGRVRLTSMYSSSANNSFIFGSSSDDKGTIELIGGGNKDYMQSLKADIRYWVSEKGSIPAFLATTTLQLFESNT</sequence>
<feature type="coiled-coil region" evidence="8">
    <location>
        <begin position="768"/>
        <end position="823"/>
    </location>
</feature>
<dbReference type="GO" id="GO:0000776">
    <property type="term" value="C:kinetochore"/>
    <property type="evidence" value="ECO:0007669"/>
    <property type="project" value="TreeGrafter"/>
</dbReference>
<comment type="subcellular location">
    <subcellularLocation>
        <location evidence="1">Nucleus</location>
    </subcellularLocation>
</comment>
<evidence type="ECO:0000256" key="9">
    <source>
        <dbReference type="SAM" id="MobiDB-lite"/>
    </source>
</evidence>
<dbReference type="GO" id="GO:0007094">
    <property type="term" value="P:mitotic spindle assembly checkpoint signaling"/>
    <property type="evidence" value="ECO:0007669"/>
    <property type="project" value="InterPro"/>
</dbReference>
<feature type="compositionally biased region" description="Basic and acidic residues" evidence="9">
    <location>
        <begin position="1"/>
        <end position="13"/>
    </location>
</feature>
<accession>A0A2T9YZ71</accession>
<dbReference type="GO" id="GO:0051315">
    <property type="term" value="P:attachment of mitotic spindle microtubules to kinetochore"/>
    <property type="evidence" value="ECO:0007669"/>
    <property type="project" value="TreeGrafter"/>
</dbReference>
<keyword evidence="4" id="KW-0132">Cell division</keyword>
<evidence type="ECO:0000256" key="5">
    <source>
        <dbReference type="ARBA" id="ARBA00022776"/>
    </source>
</evidence>
<dbReference type="Proteomes" id="UP000245699">
    <property type="component" value="Unassembled WGS sequence"/>
</dbReference>
<protein>
    <recommendedName>
        <fullName evidence="3">Spindle assembly checkpoint component MAD1</fullName>
    </recommendedName>
</protein>
<name>A0A2T9YZ71_9FUNG</name>
<dbReference type="Gene3D" id="6.10.250.90">
    <property type="match status" value="1"/>
</dbReference>
<dbReference type="GO" id="GO:0072686">
    <property type="term" value="C:mitotic spindle"/>
    <property type="evidence" value="ECO:0007669"/>
    <property type="project" value="TreeGrafter"/>
</dbReference>
<organism evidence="10 11">
    <name type="scientific">Furculomyces boomerangus</name>
    <dbReference type="NCBI Taxonomy" id="61424"/>
    <lineage>
        <taxon>Eukaryota</taxon>
        <taxon>Fungi</taxon>
        <taxon>Fungi incertae sedis</taxon>
        <taxon>Zoopagomycota</taxon>
        <taxon>Kickxellomycotina</taxon>
        <taxon>Harpellomycetes</taxon>
        <taxon>Harpellales</taxon>
        <taxon>Harpellaceae</taxon>
        <taxon>Furculomyces</taxon>
    </lineage>
</organism>
<dbReference type="SUPFAM" id="SSF75704">
    <property type="entry name" value="Mitotic arrest deficient-like 1, Mad1"/>
    <property type="match status" value="1"/>
</dbReference>
<feature type="region of interest" description="Disordered" evidence="9">
    <location>
        <begin position="471"/>
        <end position="534"/>
    </location>
</feature>
<feature type="coiled-coil region" evidence="8">
    <location>
        <begin position="366"/>
        <end position="411"/>
    </location>
</feature>
<reference evidence="10 11" key="1">
    <citation type="journal article" date="2018" name="MBio">
        <title>Comparative Genomics Reveals the Core Gene Toolbox for the Fungus-Insect Symbiosis.</title>
        <authorList>
            <person name="Wang Y."/>
            <person name="Stata M."/>
            <person name="Wang W."/>
            <person name="Stajich J.E."/>
            <person name="White M.M."/>
            <person name="Moncalvo J.M."/>
        </authorList>
    </citation>
    <scope>NUCLEOTIDE SEQUENCE [LARGE SCALE GENOMIC DNA]</scope>
    <source>
        <strain evidence="10 11">AUS-77-4</strain>
    </source>
</reference>
<evidence type="ECO:0000256" key="2">
    <source>
        <dbReference type="ARBA" id="ARBA00008029"/>
    </source>
</evidence>
<dbReference type="EMBL" id="MBFT01000104">
    <property type="protein sequence ID" value="PVU97584.1"/>
    <property type="molecule type" value="Genomic_DNA"/>
</dbReference>
<evidence type="ECO:0000313" key="10">
    <source>
        <dbReference type="EMBL" id="PVU97584.1"/>
    </source>
</evidence>
<dbReference type="InterPro" id="IPR008672">
    <property type="entry name" value="Mad1"/>
</dbReference>
<dbReference type="STRING" id="61424.A0A2T9YZ71"/>
<keyword evidence="6" id="KW-0539">Nucleus</keyword>
<evidence type="ECO:0000256" key="3">
    <source>
        <dbReference type="ARBA" id="ARBA00022019"/>
    </source>
</evidence>
<feature type="coiled-coil region" evidence="8">
    <location>
        <begin position="928"/>
        <end position="955"/>
    </location>
</feature>
<dbReference type="Gene3D" id="1.20.5.170">
    <property type="match status" value="1"/>
</dbReference>